<comment type="subcellular location">
    <subcellularLocation>
        <location evidence="1">Cell membrane</location>
        <topology evidence="1">Multi-pass membrane protein</topology>
    </subcellularLocation>
</comment>
<dbReference type="InterPro" id="IPR058624">
    <property type="entry name" value="MdtA-like_HH"/>
</dbReference>
<feature type="region of interest" description="Disordered" evidence="8">
    <location>
        <begin position="291"/>
        <end position="311"/>
    </location>
</feature>
<sequence>MAQIDAVTQENAPRTSEASLANMRAQREEKQATLVLNEQTLARQRTMVSQKAVSQADFEVADAAVKVTRAQLAALEAQIVAAQIVVDTARAVLGYTRITAPIDGTVLALVAQEGQTVNASQSAPTIVILGQLDVMTVRAEISEADIVKVAPGMPLWFTVVGAPEERHKARLAFIEPAPESIKNDSSFATSTTSSSSASSSTSSAVYYIGVFDVPNPKGRLRTDMTAEVHIVLGRAAGVLTVPATALVRAGKGYHVRVLKPDGTVDRRIEVGLNDKITAEIRSGLEDGEKVVTGEAMPGDPGGRRVSPRGRGRRATAVRFRLQPEPVDLPAVHHRADALRRQQLAALHHREGGGRRAHGRGRAAVTRFLTQRHGTKDFFIINTDDIRNTITATTETMTVLIAAIAVISLIVGGIGVMNIMLVSVSERVGEIGVRMAVGARRSDILNQFLIEAALVCLVGGVAGIALAFGVAFAYAGSNFTLVYSATSIVAAVLCSSRIGVGFGYLPARNASRLDPVTALARD</sequence>
<feature type="domain" description="Multidrug resistance protein MdtA-like C-terminal permuted SH3" evidence="12">
    <location>
        <begin position="238"/>
        <end position="295"/>
    </location>
</feature>
<evidence type="ECO:0000259" key="12">
    <source>
        <dbReference type="Pfam" id="PF25967"/>
    </source>
</evidence>
<dbReference type="GO" id="GO:1990281">
    <property type="term" value="C:efflux pump complex"/>
    <property type="evidence" value="ECO:0007669"/>
    <property type="project" value="TreeGrafter"/>
</dbReference>
<evidence type="ECO:0000256" key="5">
    <source>
        <dbReference type="ARBA" id="ARBA00022989"/>
    </source>
</evidence>
<keyword evidence="14" id="KW-1185">Reference proteome</keyword>
<evidence type="ECO:0000256" key="7">
    <source>
        <dbReference type="ARBA" id="ARBA00023136"/>
    </source>
</evidence>
<dbReference type="GO" id="GO:0019898">
    <property type="term" value="C:extrinsic component of membrane"/>
    <property type="evidence" value="ECO:0007669"/>
    <property type="project" value="InterPro"/>
</dbReference>
<keyword evidence="5 9" id="KW-1133">Transmembrane helix</keyword>
<proteinExistence type="inferred from homology"/>
<feature type="compositionally biased region" description="Polar residues" evidence="8">
    <location>
        <begin position="1"/>
        <end position="19"/>
    </location>
</feature>
<feature type="region of interest" description="Disordered" evidence="8">
    <location>
        <begin position="1"/>
        <end position="24"/>
    </location>
</feature>
<gene>
    <name evidence="13" type="ORF">EZH22_13205</name>
</gene>
<protein>
    <submittedName>
        <fullName evidence="13">Efflux RND transporter periplasmic adaptor subunit</fullName>
    </submittedName>
</protein>
<feature type="transmembrane region" description="Helical" evidence="9">
    <location>
        <begin position="396"/>
        <end position="423"/>
    </location>
</feature>
<dbReference type="Pfam" id="PF25876">
    <property type="entry name" value="HH_MFP_RND"/>
    <property type="match status" value="1"/>
</dbReference>
<keyword evidence="6" id="KW-0175">Coiled coil</keyword>
<dbReference type="InterPro" id="IPR003838">
    <property type="entry name" value="ABC3_permease_C"/>
</dbReference>
<dbReference type="InterPro" id="IPR030190">
    <property type="entry name" value="MacA_alpha-hairpin_sf"/>
</dbReference>
<feature type="domain" description="Multidrug resistance protein MdtA-like alpha-helical hairpin" evidence="11">
    <location>
        <begin position="20"/>
        <end position="96"/>
    </location>
</feature>
<dbReference type="GO" id="GO:1990195">
    <property type="term" value="C:macrolide transmembrane transporter complex"/>
    <property type="evidence" value="ECO:0007669"/>
    <property type="project" value="InterPro"/>
</dbReference>
<dbReference type="Pfam" id="PF25967">
    <property type="entry name" value="RND-MFP_C"/>
    <property type="match status" value="1"/>
</dbReference>
<evidence type="ECO:0000256" key="6">
    <source>
        <dbReference type="ARBA" id="ARBA00023054"/>
    </source>
</evidence>
<name>A0A974PUH0_9HYPH</name>
<keyword evidence="4 9" id="KW-0812">Transmembrane</keyword>
<feature type="transmembrane region" description="Helical" evidence="9">
    <location>
        <begin position="480"/>
        <end position="504"/>
    </location>
</feature>
<evidence type="ECO:0000259" key="11">
    <source>
        <dbReference type="Pfam" id="PF25876"/>
    </source>
</evidence>
<dbReference type="Proteomes" id="UP000596427">
    <property type="component" value="Chromosome"/>
</dbReference>
<dbReference type="EMBL" id="CP063362">
    <property type="protein sequence ID" value="QRG09619.1"/>
    <property type="molecule type" value="Genomic_DNA"/>
</dbReference>
<dbReference type="Gene3D" id="2.40.420.20">
    <property type="match status" value="1"/>
</dbReference>
<evidence type="ECO:0000256" key="1">
    <source>
        <dbReference type="ARBA" id="ARBA00004651"/>
    </source>
</evidence>
<keyword evidence="7 9" id="KW-0472">Membrane</keyword>
<feature type="transmembrane region" description="Helical" evidence="9">
    <location>
        <begin position="444"/>
        <end position="474"/>
    </location>
</feature>
<keyword evidence="3" id="KW-1003">Cell membrane</keyword>
<dbReference type="InterPro" id="IPR006143">
    <property type="entry name" value="RND_pump_MFP"/>
</dbReference>
<dbReference type="PANTHER" id="PTHR30469">
    <property type="entry name" value="MULTIDRUG RESISTANCE PROTEIN MDTA"/>
    <property type="match status" value="1"/>
</dbReference>
<feature type="domain" description="ABC3 transporter permease C-terminal" evidence="10">
    <location>
        <begin position="402"/>
        <end position="514"/>
    </location>
</feature>
<reference evidence="13 14" key="1">
    <citation type="submission" date="2020-10" db="EMBL/GenBank/DDBJ databases">
        <title>Degradation of 1,4-Dioxane by Xanthobacter sp. YN2, via a Novel Group-2 Soluble Di-Iron Monooxygenase.</title>
        <authorList>
            <person name="Ma F."/>
            <person name="Wang Y."/>
            <person name="Yang J."/>
            <person name="Guo H."/>
            <person name="Su D."/>
            <person name="Yu L."/>
        </authorList>
    </citation>
    <scope>NUCLEOTIDE SEQUENCE [LARGE SCALE GENOMIC DNA]</scope>
    <source>
        <strain evidence="13 14">YN2</strain>
    </source>
</reference>
<evidence type="ECO:0000256" key="3">
    <source>
        <dbReference type="ARBA" id="ARBA00022475"/>
    </source>
</evidence>
<accession>A0A974PUH0</accession>
<evidence type="ECO:0000313" key="14">
    <source>
        <dbReference type="Proteomes" id="UP000596427"/>
    </source>
</evidence>
<evidence type="ECO:0000256" key="9">
    <source>
        <dbReference type="SAM" id="Phobius"/>
    </source>
</evidence>
<evidence type="ECO:0000259" key="10">
    <source>
        <dbReference type="Pfam" id="PF02687"/>
    </source>
</evidence>
<dbReference type="Gene3D" id="2.40.50.100">
    <property type="match status" value="1"/>
</dbReference>
<dbReference type="Gene3D" id="2.40.30.170">
    <property type="match status" value="1"/>
</dbReference>
<dbReference type="InterPro" id="IPR058627">
    <property type="entry name" value="MdtA-like_C"/>
</dbReference>
<dbReference type="GO" id="GO:0015562">
    <property type="term" value="F:efflux transmembrane transporter activity"/>
    <property type="evidence" value="ECO:0007669"/>
    <property type="project" value="TreeGrafter"/>
</dbReference>
<dbReference type="AlphaFoldDB" id="A0A974PUH0"/>
<dbReference type="PANTHER" id="PTHR30469:SF33">
    <property type="entry name" value="SLR1207 PROTEIN"/>
    <property type="match status" value="1"/>
</dbReference>
<comment type="similarity">
    <text evidence="2">Belongs to the membrane fusion protein (MFP) (TC 8.A.1) family.</text>
</comment>
<organism evidence="13 14">
    <name type="scientific">Xanthobacter dioxanivorans</name>
    <dbReference type="NCBI Taxonomy" id="2528964"/>
    <lineage>
        <taxon>Bacteria</taxon>
        <taxon>Pseudomonadati</taxon>
        <taxon>Pseudomonadota</taxon>
        <taxon>Alphaproteobacteria</taxon>
        <taxon>Hyphomicrobiales</taxon>
        <taxon>Xanthobacteraceae</taxon>
        <taxon>Xanthobacter</taxon>
    </lineage>
</organism>
<dbReference type="SUPFAM" id="SSF111369">
    <property type="entry name" value="HlyD-like secretion proteins"/>
    <property type="match status" value="1"/>
</dbReference>
<evidence type="ECO:0000256" key="8">
    <source>
        <dbReference type="SAM" id="MobiDB-lite"/>
    </source>
</evidence>
<dbReference type="NCBIfam" id="TIGR01730">
    <property type="entry name" value="RND_mfp"/>
    <property type="match status" value="1"/>
</dbReference>
<dbReference type="GO" id="GO:1990961">
    <property type="term" value="P:xenobiotic detoxification by transmembrane export across the plasma membrane"/>
    <property type="evidence" value="ECO:0007669"/>
    <property type="project" value="InterPro"/>
</dbReference>
<evidence type="ECO:0000256" key="2">
    <source>
        <dbReference type="ARBA" id="ARBA00009477"/>
    </source>
</evidence>
<evidence type="ECO:0000313" key="13">
    <source>
        <dbReference type="EMBL" id="QRG09619.1"/>
    </source>
</evidence>
<evidence type="ECO:0000256" key="4">
    <source>
        <dbReference type="ARBA" id="ARBA00022692"/>
    </source>
</evidence>
<dbReference type="KEGG" id="xdi:EZH22_13205"/>
<dbReference type="GO" id="GO:0005886">
    <property type="term" value="C:plasma membrane"/>
    <property type="evidence" value="ECO:0007669"/>
    <property type="project" value="UniProtKB-SubCell"/>
</dbReference>
<dbReference type="Pfam" id="PF02687">
    <property type="entry name" value="FtsX"/>
    <property type="match status" value="1"/>
</dbReference>
<dbReference type="Gene3D" id="6.10.140.1990">
    <property type="match status" value="1"/>
</dbReference>